<accession>A0A2H4PI72</accession>
<evidence type="ECO:0000313" key="1">
    <source>
        <dbReference type="EMBL" id="ATW62514.1"/>
    </source>
</evidence>
<proteinExistence type="predicted"/>
<organism evidence="1 2">
    <name type="scientific">Streptomyces phage WRightOn</name>
    <dbReference type="NCBI Taxonomy" id="2053723"/>
    <lineage>
        <taxon>Viruses</taxon>
        <taxon>Duplodnaviria</taxon>
        <taxon>Heunggongvirae</taxon>
        <taxon>Uroviricota</taxon>
        <taxon>Caudoviricetes</taxon>
        <taxon>Beephvirinae</taxon>
        <taxon>Manuelvirus</taxon>
        <taxon>Manuelvirus wrighton</taxon>
    </lineage>
</organism>
<reference evidence="1 2" key="1">
    <citation type="submission" date="2017-11" db="EMBL/GenBank/DDBJ databases">
        <authorList>
            <person name="Keri A.G."/>
            <person name="Ahn S.H."/>
            <person name="Alvarado I.A."/>
            <person name="Hartigan K.A."/>
            <person name="Shaffer C.D."/>
            <person name="Weston-Hafer K.A."/>
            <person name="Russell D.A."/>
            <person name="Pope W.H."/>
            <person name="Jacobs-Sera D."/>
            <person name="Hendrix R.W."/>
            <person name="Hatfull G.F."/>
        </authorList>
    </citation>
    <scope>NUCLEOTIDE SEQUENCE [LARGE SCALE GENOMIC DNA]</scope>
</reference>
<evidence type="ECO:0000313" key="2">
    <source>
        <dbReference type="Proteomes" id="UP000241007"/>
    </source>
</evidence>
<gene>
    <name evidence="1" type="ORF">SEA_WRIGHTON_81</name>
</gene>
<dbReference type="EMBL" id="MG515223">
    <property type="protein sequence ID" value="ATW62514.1"/>
    <property type="molecule type" value="Genomic_DNA"/>
</dbReference>
<keyword evidence="2" id="KW-1185">Reference proteome</keyword>
<sequence>MCGVDICPVHTRTNAMDEVKSNVPARAITYVGDYAVVTMDNPSYGDPMSLISAMLGGEPPKMFMHMVTKVGPTKPIGDLSSVELKDNEVFRETFLDASDPRLEPFMDSAATELSGETDEFNAELTKIFQESHELVVASVKNGVIS</sequence>
<name>A0A2H4PI72_9CAUD</name>
<dbReference type="Proteomes" id="UP000241007">
    <property type="component" value="Segment"/>
</dbReference>
<protein>
    <submittedName>
        <fullName evidence="1">Uncharacterized protein</fullName>
    </submittedName>
</protein>